<dbReference type="Pfam" id="PF06271">
    <property type="entry name" value="RDD"/>
    <property type="match status" value="1"/>
</dbReference>
<dbReference type="CDD" id="cd00060">
    <property type="entry name" value="FHA"/>
    <property type="match status" value="1"/>
</dbReference>
<dbReference type="RefSeq" id="WP_156608284.1">
    <property type="nucleotide sequence ID" value="NZ_WPCU01000004.1"/>
</dbReference>
<evidence type="ECO:0000256" key="4">
    <source>
        <dbReference type="ARBA" id="ARBA00022692"/>
    </source>
</evidence>
<evidence type="ECO:0000256" key="2">
    <source>
        <dbReference type="ARBA" id="ARBA00022475"/>
    </source>
</evidence>
<feature type="transmembrane region" description="Helical" evidence="8">
    <location>
        <begin position="59"/>
        <end position="80"/>
    </location>
</feature>
<protein>
    <submittedName>
        <fullName evidence="10">FHA domain-containing protein</fullName>
    </submittedName>
</protein>
<dbReference type="EMBL" id="WPCU01000004">
    <property type="protein sequence ID" value="MVA75276.1"/>
    <property type="molecule type" value="Genomic_DNA"/>
</dbReference>
<proteinExistence type="predicted"/>
<keyword evidence="4 8" id="KW-0812">Transmembrane</keyword>
<keyword evidence="6 8" id="KW-0472">Membrane</keyword>
<sequence length="475" mass="49207">MSAGAGTGPVPAVLPPGVEAGPLERRLAASVVDNLIPAVIGILYTVSVTVWVQRFEALLVLSVVAAVLSLFWAMVVWWMLAVGAASPGMRLMKLQLVGLADGRPIGWLRVLLRQLVWAVLTATGIGLVALVVTLVLDVRRQGWHDKVANAVVIRERAARPSREQPAQQSPRRQAPPTSSTVGLPAHLTGQRDFSGRPGSSAGSAGSASSAGEWAGPRPEGWAPAGGQAPGSRNPLDPGTPGQGPGPYGAGAAGPQGQAPLHQPGPASASSAADWRPTATQPPVPAGPATPSVAPAWTPPPAPAAAPQAAPDPAQDERSRWGRPAEGERPTTSAASVTPPPPQEPLDDGTRVVARGSLGRRAPDEGWVLALEDGRQIPVSSLVLIGRNPQPRPGEEHAELVKVGDESRTVSKTHIAIGVDKRGIYVVDRGSTNGSAIANSSGEYEPCAPGDVVRVREGQLVSYGQNRLEIKRVFSS</sequence>
<evidence type="ECO:0000256" key="8">
    <source>
        <dbReference type="SAM" id="Phobius"/>
    </source>
</evidence>
<feature type="compositionally biased region" description="Low complexity" evidence="7">
    <location>
        <begin position="163"/>
        <end position="180"/>
    </location>
</feature>
<dbReference type="PANTHER" id="PTHR36115">
    <property type="entry name" value="PROLINE-RICH ANTIGEN HOMOLOG-RELATED"/>
    <property type="match status" value="1"/>
</dbReference>
<feature type="compositionally biased region" description="Basic and acidic residues" evidence="7">
    <location>
        <begin position="314"/>
        <end position="328"/>
    </location>
</feature>
<dbReference type="InterPro" id="IPR008984">
    <property type="entry name" value="SMAD_FHA_dom_sf"/>
</dbReference>
<name>A0A6A9UQU4_9ACTN</name>
<dbReference type="GO" id="GO:0005886">
    <property type="term" value="C:plasma membrane"/>
    <property type="evidence" value="ECO:0007669"/>
    <property type="project" value="UniProtKB-SubCell"/>
</dbReference>
<dbReference type="Proteomes" id="UP000435304">
    <property type="component" value="Unassembled WGS sequence"/>
</dbReference>
<feature type="region of interest" description="Disordered" evidence="7">
    <location>
        <begin position="157"/>
        <end position="363"/>
    </location>
</feature>
<feature type="transmembrane region" description="Helical" evidence="8">
    <location>
        <begin position="35"/>
        <end position="52"/>
    </location>
</feature>
<dbReference type="Gene3D" id="2.60.200.20">
    <property type="match status" value="1"/>
</dbReference>
<dbReference type="InterPro" id="IPR010432">
    <property type="entry name" value="RDD"/>
</dbReference>
<feature type="domain" description="FHA" evidence="9">
    <location>
        <begin position="382"/>
        <end position="441"/>
    </location>
</feature>
<evidence type="ECO:0000256" key="5">
    <source>
        <dbReference type="ARBA" id="ARBA00022989"/>
    </source>
</evidence>
<comment type="subcellular location">
    <subcellularLocation>
        <location evidence="1">Cell membrane</location>
        <topology evidence="1">Multi-pass membrane protein</topology>
    </subcellularLocation>
</comment>
<evidence type="ECO:0000256" key="6">
    <source>
        <dbReference type="ARBA" id="ARBA00023136"/>
    </source>
</evidence>
<evidence type="ECO:0000313" key="11">
    <source>
        <dbReference type="Proteomes" id="UP000435304"/>
    </source>
</evidence>
<keyword evidence="2" id="KW-1003">Cell membrane</keyword>
<keyword evidence="5 8" id="KW-1133">Transmembrane helix</keyword>
<accession>A0A6A9UQU4</accession>
<dbReference type="InterPro" id="IPR051791">
    <property type="entry name" value="Pra-immunoreactive"/>
</dbReference>
<reference evidence="10 11" key="1">
    <citation type="submission" date="2019-12" db="EMBL/GenBank/DDBJ databases">
        <title>Auraticoccus cholistani sp. nov., an actinomycete isolated from soil of Cholistan desert.</title>
        <authorList>
            <person name="Cheema M.T."/>
        </authorList>
    </citation>
    <scope>NUCLEOTIDE SEQUENCE [LARGE SCALE GENOMIC DNA]</scope>
    <source>
        <strain evidence="10 11">F435</strain>
    </source>
</reference>
<feature type="compositionally biased region" description="Low complexity" evidence="7">
    <location>
        <begin position="254"/>
        <end position="266"/>
    </location>
</feature>
<dbReference type="InterPro" id="IPR000253">
    <property type="entry name" value="FHA_dom"/>
</dbReference>
<feature type="compositionally biased region" description="Low complexity" evidence="7">
    <location>
        <begin position="198"/>
        <end position="211"/>
    </location>
</feature>
<keyword evidence="11" id="KW-1185">Reference proteome</keyword>
<evidence type="ECO:0000256" key="3">
    <source>
        <dbReference type="ARBA" id="ARBA00022553"/>
    </source>
</evidence>
<organism evidence="10 11">
    <name type="scientific">Auraticoccus cholistanensis</name>
    <dbReference type="NCBI Taxonomy" id="2656650"/>
    <lineage>
        <taxon>Bacteria</taxon>
        <taxon>Bacillati</taxon>
        <taxon>Actinomycetota</taxon>
        <taxon>Actinomycetes</taxon>
        <taxon>Propionibacteriales</taxon>
        <taxon>Propionibacteriaceae</taxon>
        <taxon>Auraticoccus</taxon>
    </lineage>
</organism>
<evidence type="ECO:0000259" key="9">
    <source>
        <dbReference type="PROSITE" id="PS50006"/>
    </source>
</evidence>
<keyword evidence="3" id="KW-0597">Phosphoprotein</keyword>
<dbReference type="AlphaFoldDB" id="A0A6A9UQU4"/>
<comment type="caution">
    <text evidence="10">The sequence shown here is derived from an EMBL/GenBank/DDBJ whole genome shotgun (WGS) entry which is preliminary data.</text>
</comment>
<evidence type="ECO:0000256" key="1">
    <source>
        <dbReference type="ARBA" id="ARBA00004651"/>
    </source>
</evidence>
<evidence type="ECO:0000256" key="7">
    <source>
        <dbReference type="SAM" id="MobiDB-lite"/>
    </source>
</evidence>
<dbReference type="SUPFAM" id="SSF49879">
    <property type="entry name" value="SMAD/FHA domain"/>
    <property type="match status" value="1"/>
</dbReference>
<gene>
    <name evidence="10" type="ORF">GC722_04415</name>
</gene>
<evidence type="ECO:0000313" key="10">
    <source>
        <dbReference type="EMBL" id="MVA75276.1"/>
    </source>
</evidence>
<feature type="compositionally biased region" description="Gly residues" evidence="7">
    <location>
        <begin position="240"/>
        <end position="253"/>
    </location>
</feature>
<feature type="transmembrane region" description="Helical" evidence="8">
    <location>
        <begin position="115"/>
        <end position="136"/>
    </location>
</feature>
<dbReference type="PROSITE" id="PS50006">
    <property type="entry name" value="FHA_DOMAIN"/>
    <property type="match status" value="1"/>
</dbReference>